<evidence type="ECO:0000256" key="4">
    <source>
        <dbReference type="SAM" id="MobiDB-lite"/>
    </source>
</evidence>
<protein>
    <submittedName>
        <fullName evidence="7">Cleavage polyadenylation specificity factor</fullName>
    </submittedName>
</protein>
<comment type="caution">
    <text evidence="7">The sequence shown here is derived from an EMBL/GenBank/DDBJ whole genome shotgun (WGS) entry which is preliminary data.</text>
</comment>
<gene>
    <name evidence="7" type="ORF">PNOK_0453400</name>
</gene>
<feature type="compositionally biased region" description="Low complexity" evidence="4">
    <location>
        <begin position="1128"/>
        <end position="1144"/>
    </location>
</feature>
<dbReference type="Pfam" id="PF12295">
    <property type="entry name" value="Symplekin_C"/>
    <property type="match status" value="1"/>
</dbReference>
<dbReference type="Gene3D" id="1.25.10.10">
    <property type="entry name" value="Leucine-rich Repeat Variant"/>
    <property type="match status" value="1"/>
</dbReference>
<feature type="region of interest" description="Disordered" evidence="4">
    <location>
        <begin position="755"/>
        <end position="776"/>
    </location>
</feature>
<dbReference type="InterPro" id="IPR022075">
    <property type="entry name" value="Symplekin_C"/>
</dbReference>
<evidence type="ECO:0000256" key="1">
    <source>
        <dbReference type="ARBA" id="ARBA00004123"/>
    </source>
</evidence>
<dbReference type="SUPFAM" id="SSF48371">
    <property type="entry name" value="ARM repeat"/>
    <property type="match status" value="1"/>
</dbReference>
<reference evidence="7 8" key="1">
    <citation type="journal article" date="2017" name="Mol. Ecol.">
        <title>Comparative and population genomic landscape of Phellinus noxius: A hypervariable fungus causing root rot in trees.</title>
        <authorList>
            <person name="Chung C.L."/>
            <person name="Lee T.J."/>
            <person name="Akiba M."/>
            <person name="Lee H.H."/>
            <person name="Kuo T.H."/>
            <person name="Liu D."/>
            <person name="Ke H.M."/>
            <person name="Yokoi T."/>
            <person name="Roa M.B."/>
            <person name="Lu M.J."/>
            <person name="Chang Y.Y."/>
            <person name="Ann P.J."/>
            <person name="Tsai J.N."/>
            <person name="Chen C.Y."/>
            <person name="Tzean S.S."/>
            <person name="Ota Y."/>
            <person name="Hattori T."/>
            <person name="Sahashi N."/>
            <person name="Liou R.F."/>
            <person name="Kikuchi T."/>
            <person name="Tsai I.J."/>
        </authorList>
    </citation>
    <scope>NUCLEOTIDE SEQUENCE [LARGE SCALE GENOMIC DNA]</scope>
    <source>
        <strain evidence="7 8">FFPRI411160</strain>
    </source>
</reference>
<dbReference type="InterPro" id="IPR021850">
    <property type="entry name" value="Symplekin/Pta1"/>
</dbReference>
<proteinExistence type="predicted"/>
<comment type="subcellular location">
    <subcellularLocation>
        <location evidence="1">Nucleus</location>
    </subcellularLocation>
</comment>
<dbReference type="GO" id="GO:0005847">
    <property type="term" value="C:mRNA cleavage and polyadenylation specificity factor complex"/>
    <property type="evidence" value="ECO:0007669"/>
    <property type="project" value="TreeGrafter"/>
</dbReference>
<dbReference type="InterPro" id="IPR016024">
    <property type="entry name" value="ARM-type_fold"/>
</dbReference>
<evidence type="ECO:0000313" key="7">
    <source>
        <dbReference type="EMBL" id="PAV19600.1"/>
    </source>
</evidence>
<dbReference type="FunCoup" id="A0A286UJ34">
    <property type="interactions" value="378"/>
</dbReference>
<dbReference type="InterPro" id="IPR032460">
    <property type="entry name" value="Symplekin/Pta1_N"/>
</dbReference>
<keyword evidence="8" id="KW-1185">Reference proteome</keyword>
<dbReference type="OrthoDB" id="331600at2759"/>
<feature type="region of interest" description="Disordered" evidence="4">
    <location>
        <begin position="1120"/>
        <end position="1144"/>
    </location>
</feature>
<organism evidence="7 8">
    <name type="scientific">Pyrrhoderma noxium</name>
    <dbReference type="NCBI Taxonomy" id="2282107"/>
    <lineage>
        <taxon>Eukaryota</taxon>
        <taxon>Fungi</taxon>
        <taxon>Dikarya</taxon>
        <taxon>Basidiomycota</taxon>
        <taxon>Agaricomycotina</taxon>
        <taxon>Agaricomycetes</taxon>
        <taxon>Hymenochaetales</taxon>
        <taxon>Hymenochaetaceae</taxon>
        <taxon>Pyrrhoderma</taxon>
    </lineage>
</organism>
<keyword evidence="2" id="KW-0507">mRNA processing</keyword>
<dbReference type="Pfam" id="PF11935">
    <property type="entry name" value="SYMPK_PTA1_N"/>
    <property type="match status" value="1"/>
</dbReference>
<keyword evidence="3" id="KW-0539">Nucleus</keyword>
<accession>A0A286UJ34</accession>
<evidence type="ECO:0000259" key="6">
    <source>
        <dbReference type="Pfam" id="PF12295"/>
    </source>
</evidence>
<evidence type="ECO:0000256" key="2">
    <source>
        <dbReference type="ARBA" id="ARBA00022664"/>
    </source>
</evidence>
<dbReference type="InterPro" id="IPR011989">
    <property type="entry name" value="ARM-like"/>
</dbReference>
<dbReference type="EMBL" id="NBII01000004">
    <property type="protein sequence ID" value="PAV19600.1"/>
    <property type="molecule type" value="Genomic_DNA"/>
</dbReference>
<feature type="domain" description="Symplekin/Pta1 N-terminal" evidence="5">
    <location>
        <begin position="99"/>
        <end position="317"/>
    </location>
</feature>
<name>A0A286UJ34_9AGAM</name>
<dbReference type="PANTHER" id="PTHR15245:SF20">
    <property type="entry name" value="SYMPLEKIN"/>
    <property type="match status" value="1"/>
</dbReference>
<sequence length="1144" mass="127319">MDPLQALQAAYSVPPDSEEQSELLSNLRLNLESNPAYIPVLCSSLIRGIPGAHDSLLKRWTLDLVHYGIARANLLFEKRTDLANQSLDVLTGLLNDPNPEIVKTTVQCFGTVYPLLFRYLCMNRSQRGIWDTLSSCRKRIIEMLWSPTSTSGIKLAALKFVQRVILVQTRGVSDPRLQKPNDPNLSFCPADHPFIPVAQLEAEGQKLVESIITIFYTMPNPDMMAAVVNTLGQLVKLRPSLQGIIITALTTWTPAAINHLSATAVRSVEKSVRILLLHLHFSRTLQISSTYKQQLGEAIATQSARMAQAVTNEKNRKAAAAAEASRKRSISALSEEATEAKRQKMDNGASTASVASVLVNFDFSILPHTLVTELIIANLQALTEQSLTAAINAYKRANGSAVVPADIPAPVPIVADTEMHTEIHTETHETHEAAEPDSEVKVEPVDPLAMDMGDDEVDYEPEKLNIELAREEAMASELPDENELIDLDEPLQLANFRLPPPREFLTSEKESIMKSSMSRIWNTNGLLGNSTVAFSDQQVGQGASSEDLWMLLLVRMITRASPGEGTAGVDEGEKLESMQVGAVSVKERIRQIVFDYVLTDFPGRERLAVTWMNEEWYNDSIRAIGNPEWFRNYPVWVERLVSAYEPLLDNKDKTLSRFLLDIPSVPQSSFNILRDLCCEKDRMQVGFSTLREFVLQRPPLRTQAMKILLDLTTHHHKVTRGAAIITVKRWVPDVQPMGEMVRTFAIRLLGRLQKQTSGTRQPGDVKDDTMEDGEMPQDERVQTKFLPDKIELPADKSLVLQHVELIFALCAKYPEFLDEIFDSYVHMDISIQEAIQDLITALIRSLGPNNAKLLAIMQNFPAGAESLALRVLTIFTETGRPSASLVSLVKGLMSQRELDAKFLIPVIAEMDKADIIQYLPRIVSMLNGTAETKQLVKNVFESIVTTPPQTFGSVTSNLPRVRQSELLQPAELMVLLHESEKEIGLKSTIEAIGICFSMTDVFRYEVLAVVMQQIVDEPVLPVLFLRTVIQAVTTYKSLVGYVSTTLLSRLITKKIWTNPPLWEGFIRCAKTIAPASFGALLQLPKDQLRELVDKQPGLKAGLREFVLKKAGNKARQTGFLDLFGEDPGQGQQSQQAQSQPLPAS</sequence>
<feature type="domain" description="Symplekin C-terminal" evidence="6">
    <location>
        <begin position="899"/>
        <end position="1094"/>
    </location>
</feature>
<evidence type="ECO:0000256" key="3">
    <source>
        <dbReference type="ARBA" id="ARBA00023242"/>
    </source>
</evidence>
<dbReference type="PANTHER" id="PTHR15245">
    <property type="entry name" value="SYMPLEKIN-RELATED"/>
    <property type="match status" value="1"/>
</dbReference>
<dbReference type="AlphaFoldDB" id="A0A286UJ34"/>
<evidence type="ECO:0000313" key="8">
    <source>
        <dbReference type="Proteomes" id="UP000217199"/>
    </source>
</evidence>
<dbReference type="InParanoid" id="A0A286UJ34"/>
<dbReference type="Proteomes" id="UP000217199">
    <property type="component" value="Unassembled WGS sequence"/>
</dbReference>
<dbReference type="GO" id="GO:0006397">
    <property type="term" value="P:mRNA processing"/>
    <property type="evidence" value="ECO:0007669"/>
    <property type="project" value="UniProtKB-KW"/>
</dbReference>
<dbReference type="STRING" id="2282107.A0A286UJ34"/>
<evidence type="ECO:0000259" key="5">
    <source>
        <dbReference type="Pfam" id="PF11935"/>
    </source>
</evidence>